<dbReference type="Gene3D" id="3.40.1440.10">
    <property type="entry name" value="GIY-YIG endonuclease"/>
    <property type="match status" value="1"/>
</dbReference>
<comment type="subunit">
    <text evidence="7">Interacts with UvrB in an incision complex.</text>
</comment>
<dbReference type="Pfam" id="PF14520">
    <property type="entry name" value="HHH_5"/>
    <property type="match status" value="1"/>
</dbReference>
<reference evidence="11 12" key="1">
    <citation type="journal article" date="2019" name="Appl. Environ. Microbiol.">
        <title>Environmental Evidence and Genomic Insight of Iron-oxidizing Bacteria Preference Towards More Corrosion Resistant Stainless Steel at Higher Salinities.</title>
        <authorList>
            <person name="Garrison C.E."/>
            <person name="Price K.A."/>
            <person name="Field E.K."/>
        </authorList>
    </citation>
    <scope>NUCLEOTIDE SEQUENCE [LARGE SCALE GENOMIC DNA]</scope>
    <source>
        <strain evidence="11 12">P3</strain>
    </source>
</reference>
<dbReference type="EMBL" id="VBRY01000008">
    <property type="protein sequence ID" value="TLS66776.1"/>
    <property type="molecule type" value="Genomic_DNA"/>
</dbReference>
<evidence type="ECO:0000256" key="1">
    <source>
        <dbReference type="ARBA" id="ARBA00022490"/>
    </source>
</evidence>
<dbReference type="InterPro" id="IPR004791">
    <property type="entry name" value="UvrC"/>
</dbReference>
<sequence>MWIEAPLDLTTLPREPGVYRMLDGNRKVLYVGKARNLRKRVSSYFQRRPESSRTIAMVQQIRDIAFSITASEAEALVLEHNLIKQLKPRYNVLMKDSKTYPYILLTMETWPRLHMYRGKRHLPGEYFGPFPNAGAVHATLHVMQSAFRLRDCENAVFNNRSRPCMQYQIGRCSAPCCHVVSQQEYNQQVEEVRSFLKGRDDELLKEWQQQMQQASDAMRFEQAAMLRDRIRALRTVLAGSENSELPDHADGIVLLRHTTAVMACIGVRRSGRNLGTHNIRIEQAIDADDLEILQSLLTERYSNEQPPAEISLSTSAENIEELNRLIRIIAPDSKTIIHAPKRGPKLQWLQQIAHSGEQMIASRKHDNQQPAYEALAELLSLPDTPERIAAVDNAHLGGKQMVAAITYAGWQGAEKDYYRRYKLDGIGSNITEGDDYAAMRAVLDRFFRAIRENSIPCPDLMLIDGGRGQLTIALQCADDAGLHELKLLGVAKGDGRRIGEETLWPGWLEHGGAGIGQPLKPGRHSAALLLIARVRDEAHRFAGSYMRKRKKQSMFQSALDSIDGIGPAKRMALLTHFGGIEGVKKASRQQLEQIPGISATLAEKIFTSLHR</sequence>
<dbReference type="InterPro" id="IPR000305">
    <property type="entry name" value="GIY-YIG_endonuc"/>
</dbReference>
<gene>
    <name evidence="7 11" type="primary">uvrC</name>
    <name evidence="11" type="ORF">FEF65_09665</name>
</gene>
<dbReference type="GO" id="GO:0005737">
    <property type="term" value="C:cytoplasm"/>
    <property type="evidence" value="ECO:0007669"/>
    <property type="project" value="UniProtKB-SubCell"/>
</dbReference>
<dbReference type="InterPro" id="IPR003583">
    <property type="entry name" value="Hlx-hairpin-Hlx_DNA-bd_motif"/>
</dbReference>
<feature type="domain" description="UVR" evidence="8">
    <location>
        <begin position="201"/>
        <end position="236"/>
    </location>
</feature>
<evidence type="ECO:0000256" key="5">
    <source>
        <dbReference type="ARBA" id="ARBA00023204"/>
    </source>
</evidence>
<dbReference type="InterPro" id="IPR038476">
    <property type="entry name" value="UvrC_RNase_H_dom_sf"/>
</dbReference>
<dbReference type="GO" id="GO:0009432">
    <property type="term" value="P:SOS response"/>
    <property type="evidence" value="ECO:0007669"/>
    <property type="project" value="UniProtKB-UniRule"/>
</dbReference>
<dbReference type="GO" id="GO:0009381">
    <property type="term" value="F:excinuclease ABC activity"/>
    <property type="evidence" value="ECO:0007669"/>
    <property type="project" value="UniProtKB-UniRule"/>
</dbReference>
<evidence type="ECO:0000313" key="11">
    <source>
        <dbReference type="EMBL" id="TLS66776.1"/>
    </source>
</evidence>
<dbReference type="PANTHER" id="PTHR30562:SF1">
    <property type="entry name" value="UVRABC SYSTEM PROTEIN C"/>
    <property type="match status" value="1"/>
</dbReference>
<dbReference type="GO" id="GO:0006289">
    <property type="term" value="P:nucleotide-excision repair"/>
    <property type="evidence" value="ECO:0007669"/>
    <property type="project" value="UniProtKB-UniRule"/>
</dbReference>
<feature type="domain" description="GIY-YIG" evidence="9">
    <location>
        <begin position="14"/>
        <end position="92"/>
    </location>
</feature>
<dbReference type="SUPFAM" id="SSF47781">
    <property type="entry name" value="RuvA domain 2-like"/>
    <property type="match status" value="1"/>
</dbReference>
<dbReference type="SMART" id="SM00278">
    <property type="entry name" value="HhH1"/>
    <property type="match status" value="2"/>
</dbReference>
<dbReference type="Pfam" id="PF08459">
    <property type="entry name" value="UvrC_RNaseH_dom"/>
    <property type="match status" value="1"/>
</dbReference>
<dbReference type="GO" id="GO:0009380">
    <property type="term" value="C:excinuclease repair complex"/>
    <property type="evidence" value="ECO:0007669"/>
    <property type="project" value="InterPro"/>
</dbReference>
<dbReference type="Proteomes" id="UP000306585">
    <property type="component" value="Unassembled WGS sequence"/>
</dbReference>
<proteinExistence type="inferred from homology"/>
<dbReference type="SUPFAM" id="SSF82771">
    <property type="entry name" value="GIY-YIG endonuclease"/>
    <property type="match status" value="1"/>
</dbReference>
<dbReference type="CDD" id="cd10434">
    <property type="entry name" value="GIY-YIG_UvrC_Cho"/>
    <property type="match status" value="1"/>
</dbReference>
<dbReference type="RefSeq" id="WP_138239605.1">
    <property type="nucleotide sequence ID" value="NZ_VBRY01000008.1"/>
</dbReference>
<keyword evidence="3 7" id="KW-0228">DNA excision</keyword>
<name>A0A5R9GJI6_9PROT</name>
<dbReference type="AlphaFoldDB" id="A0A5R9GJI6"/>
<keyword evidence="6 7" id="KW-0742">SOS response</keyword>
<dbReference type="PANTHER" id="PTHR30562">
    <property type="entry name" value="UVRC/OXIDOREDUCTASE"/>
    <property type="match status" value="1"/>
</dbReference>
<evidence type="ECO:0000256" key="2">
    <source>
        <dbReference type="ARBA" id="ARBA00022763"/>
    </source>
</evidence>
<evidence type="ECO:0000256" key="7">
    <source>
        <dbReference type="HAMAP-Rule" id="MF_00203"/>
    </source>
</evidence>
<dbReference type="PROSITE" id="PS50164">
    <property type="entry name" value="GIY_YIG"/>
    <property type="match status" value="1"/>
</dbReference>
<comment type="function">
    <text evidence="7">The UvrABC repair system catalyzes the recognition and processing of DNA lesions. UvrC both incises the 5' and 3' sides of the lesion. The N-terminal half is responsible for the 3' incision and the C-terminal half is responsible for the 5' incision.</text>
</comment>
<dbReference type="GO" id="GO:0003677">
    <property type="term" value="F:DNA binding"/>
    <property type="evidence" value="ECO:0007669"/>
    <property type="project" value="UniProtKB-UniRule"/>
</dbReference>
<evidence type="ECO:0000259" key="8">
    <source>
        <dbReference type="PROSITE" id="PS50151"/>
    </source>
</evidence>
<dbReference type="PROSITE" id="PS50165">
    <property type="entry name" value="UVRC"/>
    <property type="match status" value="1"/>
</dbReference>
<keyword evidence="5 7" id="KW-0234">DNA repair</keyword>
<keyword evidence="4 7" id="KW-0267">Excision nuclease</keyword>
<dbReference type="Pfam" id="PF22920">
    <property type="entry name" value="UvrC_RNaseH"/>
    <property type="match status" value="1"/>
</dbReference>
<comment type="similarity">
    <text evidence="7">Belongs to the UvrC family.</text>
</comment>
<dbReference type="HAMAP" id="MF_00203">
    <property type="entry name" value="UvrC"/>
    <property type="match status" value="1"/>
</dbReference>
<evidence type="ECO:0000256" key="4">
    <source>
        <dbReference type="ARBA" id="ARBA00022881"/>
    </source>
</evidence>
<dbReference type="SUPFAM" id="SSF46600">
    <property type="entry name" value="C-terminal UvrC-binding domain of UvrB"/>
    <property type="match status" value="1"/>
</dbReference>
<dbReference type="InterPro" id="IPR035901">
    <property type="entry name" value="GIY-YIG_endonuc_sf"/>
</dbReference>
<dbReference type="FunFam" id="3.40.1440.10:FF:000001">
    <property type="entry name" value="UvrABC system protein C"/>
    <property type="match status" value="1"/>
</dbReference>
<dbReference type="InterPro" id="IPR036876">
    <property type="entry name" value="UVR_dom_sf"/>
</dbReference>
<dbReference type="Gene3D" id="1.10.150.20">
    <property type="entry name" value="5' to 3' exonuclease, C-terminal subdomain"/>
    <property type="match status" value="1"/>
</dbReference>
<evidence type="ECO:0000313" key="12">
    <source>
        <dbReference type="Proteomes" id="UP000306585"/>
    </source>
</evidence>
<dbReference type="InterPro" id="IPR050066">
    <property type="entry name" value="UvrABC_protein_C"/>
</dbReference>
<dbReference type="InterPro" id="IPR001943">
    <property type="entry name" value="UVR_dom"/>
</dbReference>
<keyword evidence="2 7" id="KW-0227">DNA damage</keyword>
<dbReference type="SMART" id="SM00465">
    <property type="entry name" value="GIYc"/>
    <property type="match status" value="1"/>
</dbReference>
<keyword evidence="12" id="KW-1185">Reference proteome</keyword>
<dbReference type="Pfam" id="PF02151">
    <property type="entry name" value="UVR"/>
    <property type="match status" value="1"/>
</dbReference>
<keyword evidence="11" id="KW-0378">Hydrolase</keyword>
<dbReference type="Gene3D" id="4.10.860.10">
    <property type="entry name" value="UVR domain"/>
    <property type="match status" value="1"/>
</dbReference>
<dbReference type="Pfam" id="PF01541">
    <property type="entry name" value="GIY-YIG"/>
    <property type="match status" value="1"/>
</dbReference>
<dbReference type="InterPro" id="IPR047296">
    <property type="entry name" value="GIY-YIG_UvrC_Cho"/>
</dbReference>
<organism evidence="11 12">
    <name type="scientific">Mariprofundus erugo</name>
    <dbReference type="NCBI Taxonomy" id="2528639"/>
    <lineage>
        <taxon>Bacteria</taxon>
        <taxon>Pseudomonadati</taxon>
        <taxon>Pseudomonadota</taxon>
        <taxon>Candidatius Mariprofundia</taxon>
        <taxon>Mariprofundales</taxon>
        <taxon>Mariprofundaceae</taxon>
        <taxon>Mariprofundus</taxon>
    </lineage>
</organism>
<dbReference type="NCBIfam" id="TIGR00194">
    <property type="entry name" value="uvrC"/>
    <property type="match status" value="1"/>
</dbReference>
<evidence type="ECO:0000256" key="3">
    <source>
        <dbReference type="ARBA" id="ARBA00022769"/>
    </source>
</evidence>
<feature type="domain" description="UvrC family homology region profile" evidence="10">
    <location>
        <begin position="269"/>
        <end position="475"/>
    </location>
</feature>
<protein>
    <recommendedName>
        <fullName evidence="7">UvrABC system protein C</fullName>
        <shortName evidence="7">Protein UvrC</shortName>
    </recommendedName>
    <alternativeName>
        <fullName evidence="7">Excinuclease ABC subunit C</fullName>
    </alternativeName>
</protein>
<dbReference type="InterPro" id="IPR001162">
    <property type="entry name" value="UvrC_RNase_H_dom"/>
</dbReference>
<dbReference type="InterPro" id="IPR010994">
    <property type="entry name" value="RuvA_2-like"/>
</dbReference>
<evidence type="ECO:0000259" key="10">
    <source>
        <dbReference type="PROSITE" id="PS50165"/>
    </source>
</evidence>
<accession>A0A5R9GJI6</accession>
<keyword evidence="1 7" id="KW-0963">Cytoplasm</keyword>
<comment type="caution">
    <text evidence="11">The sequence shown here is derived from an EMBL/GenBank/DDBJ whole genome shotgun (WGS) entry which is preliminary data.</text>
</comment>
<dbReference type="Gene3D" id="3.30.420.340">
    <property type="entry name" value="UvrC, RNAse H endonuclease domain"/>
    <property type="match status" value="1"/>
</dbReference>
<dbReference type="PROSITE" id="PS50151">
    <property type="entry name" value="UVR"/>
    <property type="match status" value="1"/>
</dbReference>
<comment type="subcellular location">
    <subcellularLocation>
        <location evidence="7">Cytoplasm</location>
    </subcellularLocation>
</comment>
<evidence type="ECO:0000256" key="6">
    <source>
        <dbReference type="ARBA" id="ARBA00023236"/>
    </source>
</evidence>
<evidence type="ECO:0000259" key="9">
    <source>
        <dbReference type="PROSITE" id="PS50164"/>
    </source>
</evidence>